<evidence type="ECO:0000256" key="1">
    <source>
        <dbReference type="ARBA" id="ARBA00005953"/>
    </source>
</evidence>
<dbReference type="Proteomes" id="UP000595610">
    <property type="component" value="Chromosome 1"/>
</dbReference>
<dbReference type="SUPFAM" id="SSF54637">
    <property type="entry name" value="Thioesterase/thiol ester dehydrase-isomerase"/>
    <property type="match status" value="1"/>
</dbReference>
<dbReference type="InterPro" id="IPR029069">
    <property type="entry name" value="HotDog_dom_sf"/>
</dbReference>
<dbReference type="CDD" id="cd00586">
    <property type="entry name" value="4HBT"/>
    <property type="match status" value="1"/>
</dbReference>
<dbReference type="AlphaFoldDB" id="A0A7T4N2P0"/>
<dbReference type="KEGG" id="pgis:I6I06_00695"/>
<proteinExistence type="inferred from homology"/>
<dbReference type="GO" id="GO:0047617">
    <property type="term" value="F:fatty acyl-CoA hydrolase activity"/>
    <property type="evidence" value="ECO:0007669"/>
    <property type="project" value="TreeGrafter"/>
</dbReference>
<dbReference type="Gene3D" id="3.10.129.10">
    <property type="entry name" value="Hotdog Thioesterase"/>
    <property type="match status" value="1"/>
</dbReference>
<dbReference type="PANTHER" id="PTHR31793">
    <property type="entry name" value="4-HYDROXYBENZOYL-COA THIOESTERASE FAMILY MEMBER"/>
    <property type="match status" value="1"/>
</dbReference>
<sequence length="152" mass="16983">MKKPVPAARAAYSHFLPITTRWMDNDVYGHVNNVVYYSYFDTVVNEYLIRAGVLGIEHGATIGLVVETYCSYFAPLVFPERIEAGLRVTRMGTSSVRYEVGLFKEGDDQPAAQGHFVHVYVDRVTRRPVSLPAALRTALEPLLVAAHADQLE</sequence>
<dbReference type="PANTHER" id="PTHR31793:SF27">
    <property type="entry name" value="NOVEL THIOESTERASE SUPERFAMILY DOMAIN AND SAPOSIN A-TYPE DOMAIN CONTAINING PROTEIN (0610012H03RIK)"/>
    <property type="match status" value="1"/>
</dbReference>
<evidence type="ECO:0000313" key="4">
    <source>
        <dbReference type="Proteomes" id="UP000595610"/>
    </source>
</evidence>
<protein>
    <submittedName>
        <fullName evidence="3">Acyl-CoA thioesterase</fullName>
    </submittedName>
</protein>
<dbReference type="Pfam" id="PF13279">
    <property type="entry name" value="4HBT_2"/>
    <property type="match status" value="1"/>
</dbReference>
<accession>A0A7T4N2P0</accession>
<evidence type="ECO:0000313" key="3">
    <source>
        <dbReference type="EMBL" id="QQC64059.1"/>
    </source>
</evidence>
<dbReference type="EMBL" id="CP066075">
    <property type="protein sequence ID" value="QQC64059.1"/>
    <property type="molecule type" value="Genomic_DNA"/>
</dbReference>
<keyword evidence="2" id="KW-0378">Hydrolase</keyword>
<gene>
    <name evidence="3" type="ORF">I6I06_00695</name>
</gene>
<keyword evidence="4" id="KW-1185">Reference proteome</keyword>
<comment type="similarity">
    <text evidence="1">Belongs to the 4-hydroxybenzoyl-CoA thioesterase family.</text>
</comment>
<dbReference type="RefSeq" id="WP_042322237.1">
    <property type="nucleotide sequence ID" value="NZ_CP066075.1"/>
</dbReference>
<dbReference type="InterPro" id="IPR050563">
    <property type="entry name" value="4-hydroxybenzoyl-CoA_TE"/>
</dbReference>
<name>A0A7T4N2P0_9BURK</name>
<organism evidence="3 4">
    <name type="scientific">Paraburkholderia ginsengisoli</name>
    <dbReference type="NCBI Taxonomy" id="311231"/>
    <lineage>
        <taxon>Bacteria</taxon>
        <taxon>Pseudomonadati</taxon>
        <taxon>Pseudomonadota</taxon>
        <taxon>Betaproteobacteria</taxon>
        <taxon>Burkholderiales</taxon>
        <taxon>Burkholderiaceae</taxon>
        <taxon>Paraburkholderia</taxon>
    </lineage>
</organism>
<evidence type="ECO:0000256" key="2">
    <source>
        <dbReference type="ARBA" id="ARBA00022801"/>
    </source>
</evidence>
<reference evidence="3 4" key="1">
    <citation type="submission" date="2020-12" db="EMBL/GenBank/DDBJ databases">
        <title>FDA dAtabase for Regulatory Grade micrObial Sequences (FDA-ARGOS): Supporting development and validation of Infectious Disease Dx tests.</title>
        <authorList>
            <person name="Nelson B."/>
            <person name="Plummer A."/>
            <person name="Tallon L."/>
            <person name="Sadzewicz L."/>
            <person name="Zhao X."/>
            <person name="Boylan J."/>
            <person name="Ott S."/>
            <person name="Bowen H."/>
            <person name="Vavikolanu K."/>
            <person name="Mehta A."/>
            <person name="Aluvathingal J."/>
            <person name="Nadendla S."/>
            <person name="Myers T."/>
            <person name="Yan Y."/>
            <person name="Sichtig H."/>
        </authorList>
    </citation>
    <scope>NUCLEOTIDE SEQUENCE [LARGE SCALE GENOMIC DNA]</scope>
    <source>
        <strain evidence="3 4">FDAARGOS_1049</strain>
    </source>
</reference>